<feature type="transmembrane region" description="Helical" evidence="2">
    <location>
        <begin position="46"/>
        <end position="73"/>
    </location>
</feature>
<reference evidence="3 4" key="1">
    <citation type="journal article" date="2019" name="Int. J. Syst. Evol. Microbiol.">
        <title>The Global Catalogue of Microorganisms (GCM) 10K type strain sequencing project: providing services to taxonomists for standard genome sequencing and annotation.</title>
        <authorList>
            <consortium name="The Broad Institute Genomics Platform"/>
            <consortium name="The Broad Institute Genome Sequencing Center for Infectious Disease"/>
            <person name="Wu L."/>
            <person name="Ma J."/>
        </authorList>
    </citation>
    <scope>NUCLEOTIDE SEQUENCE [LARGE SCALE GENOMIC DNA]</scope>
    <source>
        <strain evidence="3 4">CGMCC 1.12237</strain>
    </source>
</reference>
<evidence type="ECO:0000256" key="1">
    <source>
        <dbReference type="SAM" id="MobiDB-lite"/>
    </source>
</evidence>
<keyword evidence="3" id="KW-0645">Protease</keyword>
<gene>
    <name evidence="3" type="ORF">ACFPJ5_06905</name>
</gene>
<keyword evidence="2" id="KW-0812">Transmembrane</keyword>
<feature type="region of interest" description="Disordered" evidence="1">
    <location>
        <begin position="169"/>
        <end position="219"/>
    </location>
</feature>
<feature type="transmembrane region" description="Helical" evidence="2">
    <location>
        <begin position="351"/>
        <end position="381"/>
    </location>
</feature>
<keyword evidence="3" id="KW-0482">Metalloprotease</keyword>
<keyword evidence="2" id="KW-1133">Transmembrane helix</keyword>
<sequence>MSSRLTALLARLQRLPTWLREHTRDVTRIARWEVSRGVGSVDRTTAILGVVSILVSVAVVGTVVATGAGGLALDEGVYRVAVDDDSQYHEVVKDRPALTAKPPGADDVDLRVLADGRVRPVPGQKGQAALAEFRAAVQAHNDRLLAGEANQSAAFPVLVDLRYESRADVGSGGETGGGGDGGGTGSGADGGSSDGSGDTDFGSVGAGGGGAGGDGDSGGSVGVPGFGGGLVSGGDSGSPADIDPPFPFESLILAFAFLVPMNFVIQAYGSTILDERIGRRGELLLVSPVTPGDIVAGKTAPYLLGMVAVTTGIALAIGGGLLSVVAVVPVALLFLSATFTAGMFARSFKELTFVTVAISTFLTSYAFVPAIFADVTPIALISPLTLVVRDLQGGGATLVEYLFSTGPFYFGSSVLFLLGLGVYREEDMFTQRPVPLKVLDALDSRLRGASSVAVLSGLFIPFVFIAELLAVAVLFALPIDVSVPLLLVTIAGVEEVAKSVHVYAGFEKARFERTVGVALVLGVLSGLGFFVGEKLTVVVQLIGLPELPLGEAAFAPSGVGVAGAGGGGPSLAFTLALLLAPLALHAVTASLSALGARANLRWYGVGLSAAVVVHAAYNLAVVSLLG</sequence>
<feature type="transmembrane region" description="Helical" evidence="2">
    <location>
        <begin position="251"/>
        <end position="269"/>
    </location>
</feature>
<dbReference type="RefSeq" id="WP_227227998.1">
    <property type="nucleotide sequence ID" value="NZ_JAJCVJ010000001.1"/>
</dbReference>
<dbReference type="AlphaFoldDB" id="A0ABD5R9M1"/>
<comment type="caution">
    <text evidence="3">The sequence shown here is derived from an EMBL/GenBank/DDBJ whole genome shotgun (WGS) entry which is preliminary data.</text>
</comment>
<dbReference type="GO" id="GO:0008237">
    <property type="term" value="F:metallopeptidase activity"/>
    <property type="evidence" value="ECO:0007669"/>
    <property type="project" value="UniProtKB-KW"/>
</dbReference>
<feature type="transmembrane region" description="Helical" evidence="2">
    <location>
        <begin position="514"/>
        <end position="532"/>
    </location>
</feature>
<feature type="transmembrane region" description="Helical" evidence="2">
    <location>
        <begin position="401"/>
        <end position="423"/>
    </location>
</feature>
<feature type="transmembrane region" description="Helical" evidence="2">
    <location>
        <begin position="444"/>
        <end position="465"/>
    </location>
</feature>
<evidence type="ECO:0000256" key="2">
    <source>
        <dbReference type="SAM" id="Phobius"/>
    </source>
</evidence>
<feature type="transmembrane region" description="Helical" evidence="2">
    <location>
        <begin position="313"/>
        <end position="339"/>
    </location>
</feature>
<accession>A0ABD5R9M1</accession>
<feature type="transmembrane region" description="Helical" evidence="2">
    <location>
        <begin position="571"/>
        <end position="595"/>
    </location>
</feature>
<feature type="transmembrane region" description="Helical" evidence="2">
    <location>
        <begin position="471"/>
        <end position="493"/>
    </location>
</feature>
<proteinExistence type="predicted"/>
<evidence type="ECO:0000313" key="4">
    <source>
        <dbReference type="Proteomes" id="UP001596201"/>
    </source>
</evidence>
<feature type="transmembrane region" description="Helical" evidence="2">
    <location>
        <begin position="602"/>
        <end position="625"/>
    </location>
</feature>
<dbReference type="Proteomes" id="UP001596201">
    <property type="component" value="Unassembled WGS sequence"/>
</dbReference>
<organism evidence="3 4">
    <name type="scientific">Salinirubrum litoreum</name>
    <dbReference type="NCBI Taxonomy" id="1126234"/>
    <lineage>
        <taxon>Archaea</taxon>
        <taxon>Methanobacteriati</taxon>
        <taxon>Methanobacteriota</taxon>
        <taxon>Stenosarchaea group</taxon>
        <taxon>Halobacteria</taxon>
        <taxon>Halobacteriales</taxon>
        <taxon>Haloferacaceae</taxon>
        <taxon>Salinirubrum</taxon>
    </lineage>
</organism>
<dbReference type="EMBL" id="JBHSKX010000001">
    <property type="protein sequence ID" value="MFC5366664.1"/>
    <property type="molecule type" value="Genomic_DNA"/>
</dbReference>
<evidence type="ECO:0000313" key="3">
    <source>
        <dbReference type="EMBL" id="MFC5366664.1"/>
    </source>
</evidence>
<keyword evidence="2" id="KW-0472">Membrane</keyword>
<keyword evidence="3" id="KW-0378">Hydrolase</keyword>
<feature type="compositionally biased region" description="Gly residues" evidence="1">
    <location>
        <begin position="204"/>
        <end position="219"/>
    </location>
</feature>
<keyword evidence="4" id="KW-1185">Reference proteome</keyword>
<feature type="compositionally biased region" description="Gly residues" evidence="1">
    <location>
        <begin position="170"/>
        <end position="194"/>
    </location>
</feature>
<protein>
    <submittedName>
        <fullName evidence="3">PrsW family intramembrane metalloprotease</fullName>
    </submittedName>
</protein>
<name>A0ABD5R9M1_9EURY</name>